<dbReference type="NCBIfam" id="NF004123">
    <property type="entry name" value="PRK05610.1"/>
    <property type="match status" value="1"/>
</dbReference>
<dbReference type="KEGG" id="spir:CWM47_15765"/>
<evidence type="ECO:0000256" key="6">
    <source>
        <dbReference type="HAMAP-Rule" id="MF_01345"/>
    </source>
</evidence>
<dbReference type="Gene3D" id="2.40.50.140">
    <property type="entry name" value="Nucleic acid-binding proteins"/>
    <property type="match status" value="1"/>
</dbReference>
<dbReference type="GO" id="GO:0003735">
    <property type="term" value="F:structural constituent of ribosome"/>
    <property type="evidence" value="ECO:0007669"/>
    <property type="project" value="UniProtKB-UniRule"/>
</dbReference>
<proteinExistence type="inferred from homology"/>
<feature type="compositionally biased region" description="Low complexity" evidence="7">
    <location>
        <begin position="1"/>
        <end position="30"/>
    </location>
</feature>
<evidence type="ECO:0000256" key="3">
    <source>
        <dbReference type="ARBA" id="ARBA00022884"/>
    </source>
</evidence>
<dbReference type="CDD" id="cd00364">
    <property type="entry name" value="Ribosomal_uS17"/>
    <property type="match status" value="1"/>
</dbReference>
<evidence type="ECO:0000256" key="5">
    <source>
        <dbReference type="ARBA" id="ARBA00023274"/>
    </source>
</evidence>
<keyword evidence="9" id="KW-1185">Reference proteome</keyword>
<reference evidence="8 9" key="1">
    <citation type="submission" date="2017-11" db="EMBL/GenBank/DDBJ databases">
        <title>Taxonomic description and genome sequences of Spirosoma HA7 sp. nov., isolated from pollen microhabitat of Corylus avellana.</title>
        <authorList>
            <person name="Ambika Manirajan B."/>
            <person name="Suarez C."/>
            <person name="Ratering S."/>
            <person name="Geissler-Plaum R."/>
            <person name="Cardinale M."/>
            <person name="Sylvia S."/>
        </authorList>
    </citation>
    <scope>NUCLEOTIDE SEQUENCE [LARGE SCALE GENOMIC DNA]</scope>
    <source>
        <strain evidence="8 9">HA7</strain>
    </source>
</reference>
<dbReference type="RefSeq" id="WP_100989120.1">
    <property type="nucleotide sequence ID" value="NZ_CP025096.1"/>
</dbReference>
<dbReference type="PRINTS" id="PR00973">
    <property type="entry name" value="RIBOSOMALS17"/>
</dbReference>
<comment type="similarity">
    <text evidence="1 6">Belongs to the universal ribosomal protein uS17 family.</text>
</comment>
<dbReference type="OrthoDB" id="9811714at2"/>
<dbReference type="GO" id="GO:0019843">
    <property type="term" value="F:rRNA binding"/>
    <property type="evidence" value="ECO:0007669"/>
    <property type="project" value="UniProtKB-UniRule"/>
</dbReference>
<keyword evidence="5 6" id="KW-0687">Ribonucleoprotein</keyword>
<dbReference type="FunFam" id="2.40.50.140:FF:000123">
    <property type="entry name" value="30S ribosomal protein S17"/>
    <property type="match status" value="1"/>
</dbReference>
<dbReference type="AlphaFoldDB" id="A0A2K8Z009"/>
<dbReference type="InterPro" id="IPR019984">
    <property type="entry name" value="Ribosomal_uS17_bact/chlr"/>
</dbReference>
<keyword evidence="4 6" id="KW-0689">Ribosomal protein</keyword>
<dbReference type="SUPFAM" id="SSF50249">
    <property type="entry name" value="Nucleic acid-binding proteins"/>
    <property type="match status" value="1"/>
</dbReference>
<dbReference type="HAMAP" id="MF_01345_B">
    <property type="entry name" value="Ribosomal_uS17_B"/>
    <property type="match status" value="1"/>
</dbReference>
<keyword evidence="2 6" id="KW-0699">rRNA-binding</keyword>
<dbReference type="EMBL" id="CP025096">
    <property type="protein sequence ID" value="AUD03164.1"/>
    <property type="molecule type" value="Genomic_DNA"/>
</dbReference>
<comment type="function">
    <text evidence="6">One of the primary rRNA binding proteins, it binds specifically to the 5'-end of 16S ribosomal RNA.</text>
</comment>
<evidence type="ECO:0000256" key="1">
    <source>
        <dbReference type="ARBA" id="ARBA00010254"/>
    </source>
</evidence>
<organism evidence="8 9">
    <name type="scientific">Spirosoma pollinicola</name>
    <dbReference type="NCBI Taxonomy" id="2057025"/>
    <lineage>
        <taxon>Bacteria</taxon>
        <taxon>Pseudomonadati</taxon>
        <taxon>Bacteroidota</taxon>
        <taxon>Cytophagia</taxon>
        <taxon>Cytophagales</taxon>
        <taxon>Cytophagaceae</taxon>
        <taxon>Spirosoma</taxon>
    </lineage>
</organism>
<dbReference type="PANTHER" id="PTHR10744">
    <property type="entry name" value="40S RIBOSOMAL PROTEIN S11 FAMILY MEMBER"/>
    <property type="match status" value="1"/>
</dbReference>
<evidence type="ECO:0000313" key="8">
    <source>
        <dbReference type="EMBL" id="AUD03164.1"/>
    </source>
</evidence>
<evidence type="ECO:0000256" key="4">
    <source>
        <dbReference type="ARBA" id="ARBA00022980"/>
    </source>
</evidence>
<dbReference type="NCBIfam" id="TIGR03635">
    <property type="entry name" value="uS17_bact"/>
    <property type="match status" value="1"/>
</dbReference>
<dbReference type="Pfam" id="PF00366">
    <property type="entry name" value="Ribosomal_S17"/>
    <property type="match status" value="1"/>
</dbReference>
<dbReference type="InterPro" id="IPR012340">
    <property type="entry name" value="NA-bd_OB-fold"/>
</dbReference>
<dbReference type="PANTHER" id="PTHR10744:SF1">
    <property type="entry name" value="SMALL RIBOSOMAL SUBUNIT PROTEIN US17M"/>
    <property type="match status" value="1"/>
</dbReference>
<comment type="subunit">
    <text evidence="6">Part of the 30S ribosomal subunit.</text>
</comment>
<evidence type="ECO:0000256" key="7">
    <source>
        <dbReference type="SAM" id="MobiDB-lite"/>
    </source>
</evidence>
<sequence length="121" mass="13573">MEEQQAPAPQVEEQAPAAAATEQPKAVAPATGETATASERNARKERIGRVTSNKMQKTITVAIDRKVKHPMYGKFMNKTKKLTVHDEKNECGIGDTVRVMETRPMSKNKRWRLVEIIEKAK</sequence>
<protein>
    <recommendedName>
        <fullName evidence="6">Small ribosomal subunit protein uS17</fullName>
    </recommendedName>
</protein>
<dbReference type="Proteomes" id="UP000232883">
    <property type="component" value="Chromosome"/>
</dbReference>
<accession>A0A2K8Z009</accession>
<gene>
    <name evidence="6" type="primary">rpsQ</name>
    <name evidence="8" type="ORF">CWM47_15765</name>
</gene>
<dbReference type="InterPro" id="IPR000266">
    <property type="entry name" value="Ribosomal_uS17"/>
</dbReference>
<evidence type="ECO:0000313" key="9">
    <source>
        <dbReference type="Proteomes" id="UP000232883"/>
    </source>
</evidence>
<name>A0A2K8Z009_9BACT</name>
<evidence type="ECO:0000256" key="2">
    <source>
        <dbReference type="ARBA" id="ARBA00022730"/>
    </source>
</evidence>
<keyword evidence="3 6" id="KW-0694">RNA-binding</keyword>
<dbReference type="GO" id="GO:0022627">
    <property type="term" value="C:cytosolic small ribosomal subunit"/>
    <property type="evidence" value="ECO:0007669"/>
    <property type="project" value="UniProtKB-UniRule"/>
</dbReference>
<dbReference type="GO" id="GO:0006412">
    <property type="term" value="P:translation"/>
    <property type="evidence" value="ECO:0007669"/>
    <property type="project" value="UniProtKB-UniRule"/>
</dbReference>
<feature type="region of interest" description="Disordered" evidence="7">
    <location>
        <begin position="1"/>
        <end position="53"/>
    </location>
</feature>